<organism evidence="2">
    <name type="scientific">marine sediment metagenome</name>
    <dbReference type="NCBI Taxonomy" id="412755"/>
    <lineage>
        <taxon>unclassified sequences</taxon>
        <taxon>metagenomes</taxon>
        <taxon>ecological metagenomes</taxon>
    </lineage>
</organism>
<dbReference type="AlphaFoldDB" id="X1KZ60"/>
<sequence length="70" mass="7963">MILLDLRKSIKPMMWIIIVAFGASLPLMYLRSRTGDDQKPLAKVNGVSISYATFARSYSDVYERYQQTSG</sequence>
<comment type="caution">
    <text evidence="2">The sequence shown here is derived from an EMBL/GenBank/DDBJ whole genome shotgun (WGS) entry which is preliminary data.</text>
</comment>
<feature type="non-terminal residue" evidence="2">
    <location>
        <position position="70"/>
    </location>
</feature>
<keyword evidence="1" id="KW-0812">Transmembrane</keyword>
<evidence type="ECO:0000256" key="1">
    <source>
        <dbReference type="SAM" id="Phobius"/>
    </source>
</evidence>
<name>X1KZ60_9ZZZZ</name>
<accession>X1KZ60</accession>
<gene>
    <name evidence="2" type="ORF">S06H3_01807</name>
</gene>
<dbReference type="EMBL" id="BARV01000478">
    <property type="protein sequence ID" value="GAH98940.1"/>
    <property type="molecule type" value="Genomic_DNA"/>
</dbReference>
<feature type="transmembrane region" description="Helical" evidence="1">
    <location>
        <begin position="12"/>
        <end position="30"/>
    </location>
</feature>
<keyword evidence="1" id="KW-1133">Transmembrane helix</keyword>
<reference evidence="2" key="1">
    <citation type="journal article" date="2014" name="Front. Microbiol.">
        <title>High frequency of phylogenetically diverse reductive dehalogenase-homologous genes in deep subseafloor sedimentary metagenomes.</title>
        <authorList>
            <person name="Kawai M."/>
            <person name="Futagami T."/>
            <person name="Toyoda A."/>
            <person name="Takaki Y."/>
            <person name="Nishi S."/>
            <person name="Hori S."/>
            <person name="Arai W."/>
            <person name="Tsubouchi T."/>
            <person name="Morono Y."/>
            <person name="Uchiyama I."/>
            <person name="Ito T."/>
            <person name="Fujiyama A."/>
            <person name="Inagaki F."/>
            <person name="Takami H."/>
        </authorList>
    </citation>
    <scope>NUCLEOTIDE SEQUENCE</scope>
    <source>
        <strain evidence="2">Expedition CK06-06</strain>
    </source>
</reference>
<proteinExistence type="predicted"/>
<dbReference type="Pfam" id="PF13623">
    <property type="entry name" value="SurA_N_2"/>
    <property type="match status" value="1"/>
</dbReference>
<evidence type="ECO:0000313" key="2">
    <source>
        <dbReference type="EMBL" id="GAH98940.1"/>
    </source>
</evidence>
<protein>
    <submittedName>
        <fullName evidence="2">Uncharacterized protein</fullName>
    </submittedName>
</protein>
<keyword evidence="1" id="KW-0472">Membrane</keyword>